<dbReference type="InterPro" id="IPR036390">
    <property type="entry name" value="WH_DNA-bd_sf"/>
</dbReference>
<organism evidence="1">
    <name type="scientific">Sulfurovum sp. enrichment culture clone C5</name>
    <dbReference type="NCBI Taxonomy" id="497650"/>
    <lineage>
        <taxon>Bacteria</taxon>
        <taxon>Pseudomonadati</taxon>
        <taxon>Campylobacterota</taxon>
        <taxon>Epsilonproteobacteria</taxon>
        <taxon>Campylobacterales</taxon>
        <taxon>Sulfurovaceae</taxon>
        <taxon>Sulfurovum</taxon>
        <taxon>environmental samples</taxon>
    </lineage>
</organism>
<dbReference type="GO" id="GO:0003700">
    <property type="term" value="F:DNA-binding transcription factor activity"/>
    <property type="evidence" value="ECO:0007669"/>
    <property type="project" value="TreeGrafter"/>
</dbReference>
<evidence type="ECO:0000313" key="1">
    <source>
        <dbReference type="EMBL" id="CUV65922.1"/>
    </source>
</evidence>
<dbReference type="PANTHER" id="PTHR33221:SF15">
    <property type="entry name" value="HTH-TYPE TRANSCRIPTIONAL REGULATOR YWGB-RELATED"/>
    <property type="match status" value="1"/>
</dbReference>
<dbReference type="Pfam" id="PF02082">
    <property type="entry name" value="Rrf2"/>
    <property type="match status" value="1"/>
</dbReference>
<dbReference type="GO" id="GO:0005829">
    <property type="term" value="C:cytosol"/>
    <property type="evidence" value="ECO:0007669"/>
    <property type="project" value="TreeGrafter"/>
</dbReference>
<name>A0A0S4XNM4_9BACT</name>
<accession>A0A0S4XNM4</accession>
<dbReference type="Gene3D" id="1.10.10.10">
    <property type="entry name" value="Winged helix-like DNA-binding domain superfamily/Winged helix DNA-binding domain"/>
    <property type="match status" value="1"/>
</dbReference>
<sequence length="134" mass="14772">MLLTRATEYALLSLEIIKNAKHPIGVEFIANELNIPKSFLAKILQNLAKSDILISRKGAKGGFILNKPINEITLFSIVVAAESKHPTVFDCSQYSETCPNGAIGMCPISPFIAKFQSKVNSFLKDMNLGDIFER</sequence>
<dbReference type="InterPro" id="IPR036388">
    <property type="entry name" value="WH-like_DNA-bd_sf"/>
</dbReference>
<dbReference type="SUPFAM" id="SSF46785">
    <property type="entry name" value="Winged helix' DNA-binding domain"/>
    <property type="match status" value="1"/>
</dbReference>
<gene>
    <name evidence="1" type="ORF">BN3087_510013</name>
</gene>
<dbReference type="PROSITE" id="PS51197">
    <property type="entry name" value="HTH_RRF2_2"/>
    <property type="match status" value="1"/>
</dbReference>
<dbReference type="NCBIfam" id="TIGR00738">
    <property type="entry name" value="rrf2_super"/>
    <property type="match status" value="1"/>
</dbReference>
<protein>
    <submittedName>
        <fullName evidence="1">Transcriptional regulator, BadM/Rrf2 family</fullName>
    </submittedName>
</protein>
<dbReference type="EMBL" id="FAXN01000053">
    <property type="protein sequence ID" value="CUV65922.1"/>
    <property type="molecule type" value="Genomic_DNA"/>
</dbReference>
<dbReference type="InterPro" id="IPR000944">
    <property type="entry name" value="Tscrpt_reg_Rrf2"/>
</dbReference>
<proteinExistence type="predicted"/>
<dbReference type="AlphaFoldDB" id="A0A0S4XNM4"/>
<dbReference type="PANTHER" id="PTHR33221">
    <property type="entry name" value="WINGED HELIX-TURN-HELIX TRANSCRIPTIONAL REGULATOR, RRF2 FAMILY"/>
    <property type="match status" value="1"/>
</dbReference>
<reference evidence="1" key="1">
    <citation type="submission" date="2015-11" db="EMBL/GenBank/DDBJ databases">
        <authorList>
            <person name="Zhang Y."/>
            <person name="Guo Z."/>
        </authorList>
    </citation>
    <scope>NUCLEOTIDE SEQUENCE</scope>
    <source>
        <strain evidence="1">BN30871</strain>
    </source>
</reference>